<dbReference type="CDD" id="cd12214">
    <property type="entry name" value="ChiA1_BD"/>
    <property type="match status" value="1"/>
</dbReference>
<evidence type="ECO:0000313" key="3">
    <source>
        <dbReference type="EMBL" id="AIY83774.1"/>
    </source>
</evidence>
<dbReference type="EMBL" id="CP006905">
    <property type="protein sequence ID" value="AIY83774.1"/>
    <property type="molecule type" value="Genomic_DNA"/>
</dbReference>
<reference evidence="3 4" key="1">
    <citation type="journal article" date="2015" name="Infect. Genet. Evol.">
        <title>Genomic sequences of six botulinum neurotoxin-producing strains representing three clostridial species illustrate the mobility and diversity of botulinum neurotoxin genes.</title>
        <authorList>
            <person name="Smith T.J."/>
            <person name="Hill K.K."/>
            <person name="Xie G."/>
            <person name="Foley B.T."/>
            <person name="Williamson C.H."/>
            <person name="Foster J.T."/>
            <person name="Johnson S.L."/>
            <person name="Chertkov O."/>
            <person name="Teshima H."/>
            <person name="Gibbons H.S."/>
            <person name="Johnsky L.A."/>
            <person name="Karavis M.A."/>
            <person name="Smith L.A."/>
        </authorList>
    </citation>
    <scope>NUCLEOTIDE SEQUENCE [LARGE SCALE GENOMIC DNA]</scope>
    <source>
        <strain evidence="3 4">Sullivan</strain>
    </source>
</reference>
<proteinExistence type="predicted"/>
<dbReference type="Proteomes" id="UP000030635">
    <property type="component" value="Chromosome"/>
</dbReference>
<dbReference type="RefSeq" id="WP_039312564.1">
    <property type="nucleotide sequence ID" value="NZ_CP006905.1"/>
</dbReference>
<dbReference type="PROSITE" id="PS51257">
    <property type="entry name" value="PROKAR_LIPOPROTEIN"/>
    <property type="match status" value="1"/>
</dbReference>
<keyword evidence="4" id="KW-1185">Reference proteome</keyword>
<dbReference type="SUPFAM" id="SSF51055">
    <property type="entry name" value="Carbohydrate binding domain"/>
    <property type="match status" value="1"/>
</dbReference>
<dbReference type="GO" id="GO:0030246">
    <property type="term" value="F:carbohydrate binding"/>
    <property type="evidence" value="ECO:0007669"/>
    <property type="project" value="InterPro"/>
</dbReference>
<dbReference type="GO" id="GO:0005576">
    <property type="term" value="C:extracellular region"/>
    <property type="evidence" value="ECO:0007669"/>
    <property type="project" value="InterPro"/>
</dbReference>
<dbReference type="GO" id="GO:0005975">
    <property type="term" value="P:carbohydrate metabolic process"/>
    <property type="evidence" value="ECO:0007669"/>
    <property type="project" value="InterPro"/>
</dbReference>
<dbReference type="Gene3D" id="2.10.10.20">
    <property type="entry name" value="Carbohydrate-binding module superfamily 5/12"/>
    <property type="match status" value="1"/>
</dbReference>
<feature type="domain" description="Chitin-binding type-3" evidence="2">
    <location>
        <begin position="154"/>
        <end position="193"/>
    </location>
</feature>
<dbReference type="STRING" id="1561.NPD11_1760"/>
<dbReference type="eggNOG" id="ENOG5030K85">
    <property type="taxonomic scope" value="Bacteria"/>
</dbReference>
<dbReference type="InterPro" id="IPR036573">
    <property type="entry name" value="CBM_sf_5/12"/>
</dbReference>
<evidence type="ECO:0000313" key="4">
    <source>
        <dbReference type="Proteomes" id="UP000030635"/>
    </source>
</evidence>
<accession>A0A0A7FVY7</accession>
<name>A0A0A7FVY7_9CLOT</name>
<evidence type="ECO:0000259" key="2">
    <source>
        <dbReference type="Pfam" id="PF02839"/>
    </source>
</evidence>
<gene>
    <name evidence="3" type="ORF">U729_1241</name>
</gene>
<dbReference type="OrthoDB" id="1849628at2"/>
<dbReference type="GO" id="GO:0004553">
    <property type="term" value="F:hydrolase activity, hydrolyzing O-glycosyl compounds"/>
    <property type="evidence" value="ECO:0007669"/>
    <property type="project" value="InterPro"/>
</dbReference>
<dbReference type="HOGENOM" id="CLU_1544943_0_0_9"/>
<dbReference type="Pfam" id="PF02839">
    <property type="entry name" value="CBM_5_12"/>
    <property type="match status" value="1"/>
</dbReference>
<organism evidence="3 4">
    <name type="scientific">Clostridium baratii str. Sullivan</name>
    <dbReference type="NCBI Taxonomy" id="1415775"/>
    <lineage>
        <taxon>Bacteria</taxon>
        <taxon>Bacillati</taxon>
        <taxon>Bacillota</taxon>
        <taxon>Clostridia</taxon>
        <taxon>Eubacteriales</taxon>
        <taxon>Clostridiaceae</taxon>
        <taxon>Clostridium</taxon>
    </lineage>
</organism>
<keyword evidence="1" id="KW-0378">Hydrolase</keyword>
<protein>
    <submittedName>
        <fullName evidence="3">Carbohydrate binding domain protein</fullName>
    </submittedName>
</protein>
<dbReference type="KEGG" id="cbv:U729_1241"/>
<sequence length="198" mass="22663">MKNFKGKLLMLVSILIPVFIFVGCSEDKKLTEEDVSFSFEKKENGKDIDLTIDVTNYEGKIDYTIYTKTEENEEEIKYTSGQIDGANKTVISVLDKKPETYNYKLVCSDEDGNTVEKNVQVIIEGNKEENEKDIKDEEIETSKSKDLEELWSGKGVEYRQGDKVSFEGKNFECLQAHKSQEDWSPKAAPSLFKEIEDL</sequence>
<dbReference type="AlphaFoldDB" id="A0A0A7FVY7"/>
<evidence type="ECO:0000256" key="1">
    <source>
        <dbReference type="ARBA" id="ARBA00022801"/>
    </source>
</evidence>
<dbReference type="InterPro" id="IPR003610">
    <property type="entry name" value="CBM5/12"/>
</dbReference>